<accession>A0A2W5ACU1</accession>
<evidence type="ECO:0000313" key="6">
    <source>
        <dbReference type="EMBL" id="PZO91096.1"/>
    </source>
</evidence>
<organism evidence="6 7">
    <name type="scientific">Sphingomonas sanxanigenens</name>
    <dbReference type="NCBI Taxonomy" id="397260"/>
    <lineage>
        <taxon>Bacteria</taxon>
        <taxon>Pseudomonadati</taxon>
        <taxon>Pseudomonadota</taxon>
        <taxon>Alphaproteobacteria</taxon>
        <taxon>Sphingomonadales</taxon>
        <taxon>Sphingomonadaceae</taxon>
        <taxon>Sphingomonas</taxon>
    </lineage>
</organism>
<dbReference type="InterPro" id="IPR004089">
    <property type="entry name" value="MCPsignal_dom"/>
</dbReference>
<feature type="domain" description="Methyl-accepting transducer" evidence="4">
    <location>
        <begin position="155"/>
        <end position="398"/>
    </location>
</feature>
<dbReference type="InterPro" id="IPR046342">
    <property type="entry name" value="CBS_dom_sf"/>
</dbReference>
<keyword evidence="1 2" id="KW-0807">Transducer</keyword>
<protein>
    <submittedName>
        <fullName evidence="6">Chemotaxis protein</fullName>
    </submittedName>
</protein>
<dbReference type="Pfam" id="PF00015">
    <property type="entry name" value="MCPsignal"/>
    <property type="match status" value="1"/>
</dbReference>
<sequence length="418" mass="42710">MSGSSLSLRRDATLAEAIDIFRAEPSLRLLAVVDGDKRPVGAIREIDVRRILFNPFGHALMQNPSFGGALAAHVSACPVVEAGDGVGAMLDAFAAGGAGEGVIRTDRGLFRDVIPNARLLELAAARERERGTARIARAETVGRLSAHFQQEAAELAADLARTADAIRTAAAGMAERAVQTGHASSAAATAASQAADNMGEIAARGRWLVEALAHVQAEVGGARESTGRAVSLVADGDIRLRALSSVADEITGVIGLIDSIASKVNLLALNASIEAVHAGEAGKGFGVVAAEVKSLAGQTRAAAGEVGKLIARVRDAIGDVARGHAGMASVIARIEQMSSLIDRSVAEQSGATQAIAANVDEAVGASGHIHSNIAEIGQAASEAAHRAADLRDEARSLATHAGRLGSRIDGFVAEIRAA</sequence>
<dbReference type="GO" id="GO:0007165">
    <property type="term" value="P:signal transduction"/>
    <property type="evidence" value="ECO:0007669"/>
    <property type="project" value="UniProtKB-KW"/>
</dbReference>
<dbReference type="AlphaFoldDB" id="A0A2W5ACU1"/>
<name>A0A2W5ACU1_9SPHN</name>
<reference evidence="6 7" key="1">
    <citation type="submission" date="2017-08" db="EMBL/GenBank/DDBJ databases">
        <title>Infants hospitalized years apart are colonized by the same room-sourced microbial strains.</title>
        <authorList>
            <person name="Brooks B."/>
            <person name="Olm M.R."/>
            <person name="Firek B.A."/>
            <person name="Baker R."/>
            <person name="Thomas B.C."/>
            <person name="Morowitz M.J."/>
            <person name="Banfield J.F."/>
        </authorList>
    </citation>
    <scope>NUCLEOTIDE SEQUENCE [LARGE SCALE GENOMIC DNA]</scope>
    <source>
        <strain evidence="6">S2_018_000_R2_101</strain>
    </source>
</reference>
<dbReference type="SUPFAM" id="SSF54631">
    <property type="entry name" value="CBS-domain pair"/>
    <property type="match status" value="1"/>
</dbReference>
<evidence type="ECO:0000259" key="5">
    <source>
        <dbReference type="PROSITE" id="PS51371"/>
    </source>
</evidence>
<evidence type="ECO:0000256" key="2">
    <source>
        <dbReference type="PROSITE-ProRule" id="PRU00284"/>
    </source>
</evidence>
<evidence type="ECO:0000313" key="7">
    <source>
        <dbReference type="Proteomes" id="UP000249066"/>
    </source>
</evidence>
<keyword evidence="3" id="KW-0129">CBS domain</keyword>
<dbReference type="PANTHER" id="PTHR32089:SF112">
    <property type="entry name" value="LYSOZYME-LIKE PROTEIN-RELATED"/>
    <property type="match status" value="1"/>
</dbReference>
<dbReference type="PANTHER" id="PTHR32089">
    <property type="entry name" value="METHYL-ACCEPTING CHEMOTAXIS PROTEIN MCPB"/>
    <property type="match status" value="1"/>
</dbReference>
<proteinExistence type="predicted"/>
<dbReference type="EMBL" id="QFNN01000015">
    <property type="protein sequence ID" value="PZO91096.1"/>
    <property type="molecule type" value="Genomic_DNA"/>
</dbReference>
<evidence type="ECO:0000256" key="3">
    <source>
        <dbReference type="PROSITE-ProRule" id="PRU00703"/>
    </source>
</evidence>
<dbReference type="PROSITE" id="PS50111">
    <property type="entry name" value="CHEMOTAXIS_TRANSDUC_2"/>
    <property type="match status" value="1"/>
</dbReference>
<dbReference type="Proteomes" id="UP000249066">
    <property type="component" value="Unassembled WGS sequence"/>
</dbReference>
<gene>
    <name evidence="6" type="ORF">DI623_04605</name>
</gene>
<feature type="domain" description="CBS" evidence="5">
    <location>
        <begin position="1"/>
        <end position="60"/>
    </location>
</feature>
<evidence type="ECO:0000256" key="1">
    <source>
        <dbReference type="ARBA" id="ARBA00023224"/>
    </source>
</evidence>
<evidence type="ECO:0000259" key="4">
    <source>
        <dbReference type="PROSITE" id="PS50111"/>
    </source>
</evidence>
<dbReference type="Gene3D" id="1.10.287.950">
    <property type="entry name" value="Methyl-accepting chemotaxis protein"/>
    <property type="match status" value="1"/>
</dbReference>
<dbReference type="SUPFAM" id="SSF58104">
    <property type="entry name" value="Methyl-accepting chemotaxis protein (MCP) signaling domain"/>
    <property type="match status" value="1"/>
</dbReference>
<comment type="caution">
    <text evidence="6">The sequence shown here is derived from an EMBL/GenBank/DDBJ whole genome shotgun (WGS) entry which is preliminary data.</text>
</comment>
<dbReference type="PROSITE" id="PS51371">
    <property type="entry name" value="CBS"/>
    <property type="match status" value="1"/>
</dbReference>
<dbReference type="SMART" id="SM00283">
    <property type="entry name" value="MA"/>
    <property type="match status" value="1"/>
</dbReference>
<dbReference type="Pfam" id="PF00571">
    <property type="entry name" value="CBS"/>
    <property type="match status" value="1"/>
</dbReference>
<dbReference type="GO" id="GO:0016020">
    <property type="term" value="C:membrane"/>
    <property type="evidence" value="ECO:0007669"/>
    <property type="project" value="InterPro"/>
</dbReference>
<dbReference type="InterPro" id="IPR000644">
    <property type="entry name" value="CBS_dom"/>
</dbReference>